<dbReference type="Gene3D" id="3.90.1010.10">
    <property type="match status" value="1"/>
</dbReference>
<comment type="caution">
    <text evidence="2">The sequence shown here is derived from an EMBL/GenBank/DDBJ whole genome shotgun (WGS) entry which is preliminary data.</text>
</comment>
<gene>
    <name evidence="2" type="ORF">ENT43_00440</name>
</gene>
<dbReference type="GO" id="GO:0016226">
    <property type="term" value="P:iron-sulfur cluster assembly"/>
    <property type="evidence" value="ECO:0007669"/>
    <property type="project" value="InterPro"/>
</dbReference>
<reference evidence="2" key="1">
    <citation type="journal article" date="2020" name="mSystems">
        <title>Genome- and Community-Level Interaction Insights into Carbon Utilization and Element Cycling Functions of Hydrothermarchaeota in Hydrothermal Sediment.</title>
        <authorList>
            <person name="Zhou Z."/>
            <person name="Liu Y."/>
            <person name="Xu W."/>
            <person name="Pan J."/>
            <person name="Luo Z.H."/>
            <person name="Li M."/>
        </authorList>
    </citation>
    <scope>NUCLEOTIDE SEQUENCE [LARGE SCALE GENOMIC DNA]</scope>
    <source>
        <strain evidence="2">SpSt-579</strain>
    </source>
</reference>
<protein>
    <submittedName>
        <fullName evidence="2">Iron-sulfur cluster assembly scaffold protein</fullName>
    </submittedName>
</protein>
<dbReference type="CDD" id="cd06664">
    <property type="entry name" value="IscU_like"/>
    <property type="match status" value="1"/>
</dbReference>
<dbReference type="Pfam" id="PF01592">
    <property type="entry name" value="NifU_N"/>
    <property type="match status" value="1"/>
</dbReference>
<dbReference type="PANTHER" id="PTHR10093">
    <property type="entry name" value="IRON-SULFUR CLUSTER ASSEMBLY ENZYME NIFU HOMOLOG"/>
    <property type="match status" value="1"/>
</dbReference>
<dbReference type="SUPFAM" id="SSF82649">
    <property type="entry name" value="SufE/NifU"/>
    <property type="match status" value="1"/>
</dbReference>
<feature type="domain" description="NIF system FeS cluster assembly NifU N-terminal" evidence="1">
    <location>
        <begin position="6"/>
        <end position="130"/>
    </location>
</feature>
<dbReference type="InterPro" id="IPR002871">
    <property type="entry name" value="NIF_FeS_clus_asmbl_NifU_N"/>
</dbReference>
<dbReference type="AlphaFoldDB" id="A0A7C4M2Q1"/>
<evidence type="ECO:0000259" key="1">
    <source>
        <dbReference type="Pfam" id="PF01592"/>
    </source>
</evidence>
<accession>A0A7C4M2Q1</accession>
<name>A0A7C4M2Q1_UNCC3</name>
<evidence type="ECO:0000313" key="2">
    <source>
        <dbReference type="EMBL" id="HGT70712.1"/>
    </source>
</evidence>
<dbReference type="EMBL" id="DSYQ01000002">
    <property type="protein sequence ID" value="HGT70712.1"/>
    <property type="molecule type" value="Genomic_DNA"/>
</dbReference>
<dbReference type="GO" id="GO:0051536">
    <property type="term" value="F:iron-sulfur cluster binding"/>
    <property type="evidence" value="ECO:0007669"/>
    <property type="project" value="InterPro"/>
</dbReference>
<organism evidence="2">
    <name type="scientific">candidate division CPR3 bacterium</name>
    <dbReference type="NCBI Taxonomy" id="2268181"/>
    <lineage>
        <taxon>Bacteria</taxon>
        <taxon>Bacteria division CPR3</taxon>
    </lineage>
</organism>
<sequence>MNQNNYSQKIIDHFTHPHNVGEIKNADGVGEVGNPACGDMMKLTIKVGQNDKKQEIIEDIKFKTYGCAAAIATSSMITDMAMGKTLDEANKISRQDVAEELGGLSAIKMHCSNLAADALQAAIKDYNSKK</sequence>
<proteinExistence type="predicted"/>
<dbReference type="GO" id="GO:0005506">
    <property type="term" value="F:iron ion binding"/>
    <property type="evidence" value="ECO:0007669"/>
    <property type="project" value="InterPro"/>
</dbReference>